<organism evidence="25 26">
    <name type="scientific">Notothenia coriiceps</name>
    <name type="common">black rockcod</name>
    <dbReference type="NCBI Taxonomy" id="8208"/>
    <lineage>
        <taxon>Eukaryota</taxon>
        <taxon>Metazoa</taxon>
        <taxon>Chordata</taxon>
        <taxon>Craniata</taxon>
        <taxon>Vertebrata</taxon>
        <taxon>Euteleostomi</taxon>
        <taxon>Actinopterygii</taxon>
        <taxon>Neopterygii</taxon>
        <taxon>Teleostei</taxon>
        <taxon>Neoteleostei</taxon>
        <taxon>Acanthomorphata</taxon>
        <taxon>Eupercaria</taxon>
        <taxon>Perciformes</taxon>
        <taxon>Notothenioidei</taxon>
        <taxon>Nototheniidae</taxon>
        <taxon>Notothenia</taxon>
    </lineage>
</organism>
<dbReference type="Gene3D" id="2.170.270.10">
    <property type="entry name" value="SET domain"/>
    <property type="match status" value="1"/>
</dbReference>
<dbReference type="InterPro" id="IPR019787">
    <property type="entry name" value="Znf_PHD-finger"/>
</dbReference>
<feature type="region of interest" description="Disordered" evidence="20">
    <location>
        <begin position="435"/>
        <end position="497"/>
    </location>
</feature>
<keyword evidence="9 19" id="KW-0863">Zinc-finger</keyword>
<dbReference type="InterPro" id="IPR001214">
    <property type="entry name" value="SET_dom"/>
</dbReference>
<dbReference type="InterPro" id="IPR003889">
    <property type="entry name" value="FYrich_C"/>
</dbReference>
<keyword evidence="16" id="KW-0539">Nucleus</keyword>
<keyword evidence="7" id="KW-0479">Metal-binding</keyword>
<dbReference type="Gene3D" id="3.30.40.10">
    <property type="entry name" value="Zinc/RING finger domain, C3HC4 (zinc finger)"/>
    <property type="match status" value="3"/>
</dbReference>
<dbReference type="EC" id="2.1.1.364" evidence="17"/>
<evidence type="ECO:0000256" key="3">
    <source>
        <dbReference type="ARBA" id="ARBA00022553"/>
    </source>
</evidence>
<feature type="compositionally biased region" description="Basic and acidic residues" evidence="20">
    <location>
        <begin position="848"/>
        <end position="859"/>
    </location>
</feature>
<feature type="compositionally biased region" description="Low complexity" evidence="20">
    <location>
        <begin position="1919"/>
        <end position="1939"/>
    </location>
</feature>
<feature type="compositionally biased region" description="Polar residues" evidence="20">
    <location>
        <begin position="1007"/>
        <end position="1016"/>
    </location>
</feature>
<keyword evidence="2" id="KW-0488">Methylation</keyword>
<keyword evidence="15" id="KW-0804">Transcription</keyword>
<accession>A0A6I9P7K0</accession>
<evidence type="ECO:0000256" key="4">
    <source>
        <dbReference type="ARBA" id="ARBA00022603"/>
    </source>
</evidence>
<name>A0A6I9P7K0_9TELE</name>
<feature type="compositionally biased region" description="Polar residues" evidence="20">
    <location>
        <begin position="1295"/>
        <end position="1313"/>
    </location>
</feature>
<feature type="region of interest" description="Disordered" evidence="20">
    <location>
        <begin position="848"/>
        <end position="1088"/>
    </location>
</feature>
<keyword evidence="11" id="KW-0156">Chromatin regulator</keyword>
<evidence type="ECO:0000313" key="25">
    <source>
        <dbReference type="Proteomes" id="UP000504611"/>
    </source>
</evidence>
<feature type="compositionally biased region" description="Polar residues" evidence="20">
    <location>
        <begin position="1143"/>
        <end position="1159"/>
    </location>
</feature>
<dbReference type="SUPFAM" id="SSF57903">
    <property type="entry name" value="FYVE/PHD zinc finger"/>
    <property type="match status" value="3"/>
</dbReference>
<dbReference type="SMART" id="SM00398">
    <property type="entry name" value="HMG"/>
    <property type="match status" value="1"/>
</dbReference>
<feature type="compositionally biased region" description="Polar residues" evidence="20">
    <location>
        <begin position="1333"/>
        <end position="1356"/>
    </location>
</feature>
<dbReference type="Pfam" id="PF00856">
    <property type="entry name" value="SET"/>
    <property type="match status" value="1"/>
</dbReference>
<dbReference type="PROSITE" id="PS51542">
    <property type="entry name" value="FYRN"/>
    <property type="match status" value="1"/>
</dbReference>
<dbReference type="InterPro" id="IPR034732">
    <property type="entry name" value="EPHD"/>
</dbReference>
<dbReference type="RefSeq" id="XP_010783625.1">
    <property type="nucleotide sequence ID" value="XM_010785323.1"/>
</dbReference>
<feature type="compositionally biased region" description="Polar residues" evidence="20">
    <location>
        <begin position="2029"/>
        <end position="2043"/>
    </location>
</feature>
<feature type="domain" description="SET" evidence="22">
    <location>
        <begin position="3148"/>
        <end position="3264"/>
    </location>
</feature>
<protein>
    <recommendedName>
        <fullName evidence="17">[histone H3]-lysine(4) N-methyltransferase</fullName>
        <ecNumber evidence="17">2.1.1.364</ecNumber>
    </recommendedName>
</protein>
<dbReference type="FunFam" id="1.10.30.10:FF:000009">
    <property type="entry name" value="Histone-lysine N-methyltransferase"/>
    <property type="match status" value="1"/>
</dbReference>
<evidence type="ECO:0000256" key="16">
    <source>
        <dbReference type="ARBA" id="ARBA00023242"/>
    </source>
</evidence>
<dbReference type="InterPro" id="IPR036910">
    <property type="entry name" value="HMG_box_dom_sf"/>
</dbReference>
<dbReference type="InterPro" id="IPR003888">
    <property type="entry name" value="FYrich_N"/>
</dbReference>
<feature type="domain" description="Post-SET" evidence="23">
    <location>
        <begin position="3272"/>
        <end position="3288"/>
    </location>
</feature>
<dbReference type="PROSITE" id="PS50016">
    <property type="entry name" value="ZF_PHD_2"/>
    <property type="match status" value="3"/>
</dbReference>
<feature type="compositionally biased region" description="Basic and acidic residues" evidence="20">
    <location>
        <begin position="686"/>
        <end position="695"/>
    </location>
</feature>
<feature type="compositionally biased region" description="Polar residues" evidence="20">
    <location>
        <begin position="1428"/>
        <end position="1442"/>
    </location>
</feature>
<dbReference type="GO" id="GO:0003713">
    <property type="term" value="F:transcription coactivator activity"/>
    <property type="evidence" value="ECO:0007669"/>
    <property type="project" value="TreeGrafter"/>
</dbReference>
<dbReference type="GeneID" id="104957667"/>
<dbReference type="PROSITE" id="PS51805">
    <property type="entry name" value="EPHD"/>
    <property type="match status" value="1"/>
</dbReference>
<proteinExistence type="predicted"/>
<evidence type="ECO:0000256" key="6">
    <source>
        <dbReference type="ARBA" id="ARBA00022691"/>
    </source>
</evidence>
<dbReference type="OrthoDB" id="308383at2759"/>
<feature type="compositionally biased region" description="Polar residues" evidence="20">
    <location>
        <begin position="635"/>
        <end position="646"/>
    </location>
</feature>
<dbReference type="InterPro" id="IPR009071">
    <property type="entry name" value="HMG_box_dom"/>
</dbReference>
<feature type="compositionally biased region" description="Low complexity" evidence="20">
    <location>
        <begin position="448"/>
        <end position="482"/>
    </location>
</feature>
<dbReference type="SMART" id="SM00508">
    <property type="entry name" value="PostSET"/>
    <property type="match status" value="1"/>
</dbReference>
<evidence type="ECO:0000256" key="8">
    <source>
        <dbReference type="ARBA" id="ARBA00022737"/>
    </source>
</evidence>
<dbReference type="Proteomes" id="UP000504611">
    <property type="component" value="Unplaced"/>
</dbReference>
<dbReference type="InterPro" id="IPR013083">
    <property type="entry name" value="Znf_RING/FYVE/PHD"/>
</dbReference>
<feature type="compositionally biased region" description="Pro residues" evidence="20">
    <location>
        <begin position="1371"/>
        <end position="1380"/>
    </location>
</feature>
<dbReference type="PANTHER" id="PTHR45888">
    <property type="entry name" value="HL01030P-RELATED"/>
    <property type="match status" value="1"/>
</dbReference>
<dbReference type="CTD" id="568162"/>
<feature type="compositionally biased region" description="Basic and acidic residues" evidence="20">
    <location>
        <begin position="1901"/>
        <end position="1912"/>
    </location>
</feature>
<feature type="region of interest" description="Disordered" evidence="20">
    <location>
        <begin position="1899"/>
        <end position="1990"/>
    </location>
</feature>
<keyword evidence="25" id="KW-1185">Reference proteome</keyword>
<dbReference type="InterPro" id="IPR046341">
    <property type="entry name" value="SET_dom_sf"/>
</dbReference>
<feature type="compositionally biased region" description="Low complexity" evidence="20">
    <location>
        <begin position="1570"/>
        <end position="1580"/>
    </location>
</feature>
<evidence type="ECO:0000313" key="26">
    <source>
        <dbReference type="RefSeq" id="XP_010783625.1"/>
    </source>
</evidence>
<feature type="region of interest" description="Disordered" evidence="20">
    <location>
        <begin position="304"/>
        <end position="406"/>
    </location>
</feature>
<dbReference type="InterPro" id="IPR019786">
    <property type="entry name" value="Zinc_finger_PHD-type_CS"/>
</dbReference>
<feature type="compositionally biased region" description="Polar residues" evidence="20">
    <location>
        <begin position="1273"/>
        <end position="1289"/>
    </location>
</feature>
<feature type="domain" description="PHD-type" evidence="21">
    <location>
        <begin position="18"/>
        <end position="71"/>
    </location>
</feature>
<feature type="region of interest" description="Disordered" evidence="20">
    <location>
        <begin position="813"/>
        <end position="835"/>
    </location>
</feature>
<reference evidence="26" key="1">
    <citation type="submission" date="2025-08" db="UniProtKB">
        <authorList>
            <consortium name="RefSeq"/>
        </authorList>
    </citation>
    <scope>IDENTIFICATION</scope>
    <source>
        <tissue evidence="26">Muscle</tissue>
    </source>
</reference>
<dbReference type="GO" id="GO:0140945">
    <property type="term" value="F:histone H3K4 monomethyltransferase activity"/>
    <property type="evidence" value="ECO:0007669"/>
    <property type="project" value="UniProtKB-EC"/>
</dbReference>
<evidence type="ECO:0000256" key="17">
    <source>
        <dbReference type="ARBA" id="ARBA00023620"/>
    </source>
</evidence>
<keyword evidence="8" id="KW-0677">Repeat</keyword>
<evidence type="ECO:0000259" key="22">
    <source>
        <dbReference type="PROSITE" id="PS50280"/>
    </source>
</evidence>
<sequence>MHNTVVIFSSNDSFTLKQDMCVVCGSFGLGAEGRLLACAQCGQCYHPFCVGIKFNKVVLSKGWRCLECTVCEACGQATDPGRLLLCDDCDISYHTYCLDPPLQNVPKDSWKCKWCVSCTQCGATTPGLRCEWQNNYTQCAPCASLATCPICLLDYSEGTVIVQCRQCDRWFHASCQGLHSDDDVEKAADSCFDCTMCRSFKNTKVVTKARDTIEPVLMTQIVTKAKEMDLSRTYTQDGVCLTESGLCQLQSLSATASRRRKPKPKLKLKIINQNSVAVLQAAVDPLSELSRDEDIEDNREAELLDCEAKSDSSMEREPAEEDSKGADGSKKRKRKPYRPGIGGFMVRQRSRPGQGPGKAKRSLSRKDSTGSVSENTFGKDEGWSEALPDTPVDEMPPGPEVPEKIKKRYRKKKTKLEEAFPAYLQEAFFGKDLLDKSKQNRHQGGESGLLEEGQSQGERKNLPTSFLDPSSDSLLSASATSLQTRPPAAAQTSEEPLVDLSDVLNSDADILGMLGKSSSDSGLDFCPFQVDSSPPSFAGLDIGPLADGSPLMLQSHGGRRTPRSLHEEHLDGILSPELDKMVTDESILSKLYKIPELEGKDVEDLFTAVLSPSTSQPPPPQLPHPQGPGHLPATPGTSMPHPNTGNPMFPRMPMINGMMGPNQRFPTNPGAGPCIPDNFSPLNRMPFDDNPRDRQFNQMPREAVDPWSSPAHGSGPATPGPLPEGETEAMSNSQRSTLKWEKEETLGELATVAPVLYTNVNFPNLKEEYPDWSTRVKQIAKLWRKASSQDRAPYVQKARDNRAALRINKVQMSNETVKRHHPQQQPPEVFDPNIPLDTELLFKDPLKPKESEHEQEWKFRQQMRQKSKQQAKIEATQKLEQVKNEQLQQQQQQQLDGEGSNSGNQSPASQPSNGSMSPMQPLNSKDGFARPQLPGTPTSCAPEDVFLRPPPPPPSGSCSQPQSPQVFSPGSSSSRPSSPWDPYAKMVGTPRPPTLGPNACRRISVESGKSPTNFMEQQDRGRPSPAHESFGSPTSMSSDPYAKPPDTPRPTSEMDPFLKPMGPPRASQAQGRPPMGSPGRDPYSRPMIRTEAYQRMAQNRMILSDPYSRPLLTPFPGSNESGSVPLFKTPMPPPQAQDPFNRPGQNPSDRFSQNLQNDPYAQHPHTPRPPGSDNFTSPPRMGQHHPQGHPFAQPGPMTQMSRNPYAHAPSTPRPDHFTYDPFAQPSGPIKSGGDPFSQSTGNQRSNELSGQPRPFCEPYARPPGTPRPHDNYGQPSNHQSSDPYSQAPSTPRPSGMNQFTHQSHPGQRMSPSHSMDPYAQPPGTPRPSMGERFSNQRGPMDPFTSTPSRPGSSDMFSQPGALRPMLNDPYAQPPGTPRPGPDVLSRQGPRQGLMGSQDMFPSPQGRLHEPFHHPGSQTPKHPGVSEDSFMQSPSRRPNQTPSHDPYEQTPMTPRPQSMEKMEIKDQSCVGNNGTGSQDLGQLSNNLHMPGAPIDAQGVALAESEERLRQRQRIRELILKQQQHRIAIRQERGPQDPIGNMNPGTPRPWPQEGHGQQGEMFNRPPPPYPGQGPMRGPMRFPGPFPGDQRVPFPNEGQLPRGPHPGDPNIRHQGPRFAFPPGVVGPHGAQEFFPRGQHPMQEIPPLMRRSMSTEMAKSMGGNPMGLPQHFPPRGMPVQQHNIMGQPFIELRHRAGEIRQRMQYPPGAMQGSNMDPMMQGQRLPGFPGGPDSRFPLNQGTRMLDPMASHSGHAQLSASMDNLHQHAQMSGNQALRQSLLMRSMSQPASNETLNMAASMMLTAPPAGHSEVASASGSENEEKLDAEESAVKDLEDVEVKDLVDADLENLNLDADDGKDLDLETNDLHLDDFLTSGKFDIIAYTDPDLDDIKKDLFNDELDLSDPMDDHADHTDLNKNSRTGTEASSSSASSKSEASGEQSSAEIKLEAPGGKDFASLAPGQQIKTEVKDCKKSPVAADQQPTGNTFPSNQQGMLSDSTPVLSSLLIKQQPEEQSLNPIGESVSQGDKLMPQQNQVTDTQHNSGLTDPNTEDEDSMSDFGLEHSGLTPAQQAALNQALGQQGQLHRPLLLEEQPLLLQDLLDQERQEQHQQRQMQAMIRQRSSDSFFPNIDFDAITDPIMKAKMVALKGINKVMVQNNMGMTPMAMNRFPPGPAPPPETPPLPPQVLGQDGKLTQVARPNPPSFGPGFVNNAQRAQYEEWLQETQQLLQMQQKFLEEKIGAHRKSKKALSAKQRTAKKAGREFPEEDTEQLKHVTEQQGVVQKQLEQVRSILALHNCCPYTLPCVSKGLVPKPLHVPFRTEEDLLARAIAQGPKTVDVPASLPTPPHNNQEELSNRGQEPCKERDTPDSFVPSSSPESVVGMEISRYPDLSLVKEEPLSPCLSPVLPMLPAPDGKGSEIKLQVVKTEPSAMFFGSPFGSMSNDSKLGLVSVSITMRPAAAENITGVVAAISDLLGVKIPSSYEVSSTPDRGPLSILAGQRMGPHGMEPRPSMLYHGQGDNGGMQGRMGHMMRHGGPQAMMHQQQAHHFRFHPNSPGAALARGPDQRTPGSPGCRPHWCCNCKVVVLGNRVQKSIKDLPAHMKESGGRFKSEDLVFCSHSCFLLYCSSTPVQSRSTTETKESVSLLPSCEQSESLSKTSHQYNNNMSSLDVHCLAQLQPKQSPPSTPPIPFPMAGGTSKMEMKSDAIKVTVKLKARQRSHDGWHQGKRQKGLRWRKWTVQVVVPRGNSQLTDEDKIDELLKKLGASLRPPVSLRDHRRCCFCHQFGDGITDGPARLLNLDLDVWVHLNCALWSTEVYETQSGALINVELAMRRGQTVRCAYCQQIGATSGCNRLRCTNVYHFTCALQAHCTFFKDKTMLCHAHRPRGTAGQALDHELRCFAVFRRVYVQRDEVRQIATAVRQPELGYTFRVGSLVLHAIGQLTPLQMAAFHSNTAIFPVGYETCRIYWSMRHGNHRCRYVCSVEDRENVPEFSIKVIEQGYKDLVLTDSSAKGVWDKVLGPVSEKRNEVGTLKLFPVYLKGEDLFGLTVPAVTKISESLPGVEACVRYSFRYGRHPLVELPLIFNPAGSARAQPRTSSPFNSLVIRPHAIAVSSSTARSNQNVAQGEGGAPPSKTAVMHPRSSQYRWMKSEWRANVYLARSRIQGLGLFAARDIEKQTMVIEYNGTVLRNEVAVSKEKIYKSQNRTVFMFRIDSEHVVDATRTGGLARYVNHSCAPNCVAEVVTFERGYKIIISCNRRVEKGEELCFDYQFDTVAGQNKIACLCGAPECRKWIN</sequence>
<dbReference type="SMART" id="SM00542">
    <property type="entry name" value="FYRC"/>
    <property type="match status" value="1"/>
</dbReference>
<keyword evidence="13" id="KW-0805">Transcription regulation</keyword>
<keyword evidence="5" id="KW-0808">Transferase</keyword>
<dbReference type="GO" id="GO:0008270">
    <property type="term" value="F:zinc ion binding"/>
    <property type="evidence" value="ECO:0007669"/>
    <property type="project" value="UniProtKB-KW"/>
</dbReference>
<dbReference type="Pfam" id="PF05965">
    <property type="entry name" value="FYRC"/>
    <property type="match status" value="1"/>
</dbReference>
<dbReference type="PROSITE" id="PS01359">
    <property type="entry name" value="ZF_PHD_1"/>
    <property type="match status" value="2"/>
</dbReference>
<dbReference type="GO" id="GO:0044666">
    <property type="term" value="C:MLL3/4 complex"/>
    <property type="evidence" value="ECO:0007669"/>
    <property type="project" value="TreeGrafter"/>
</dbReference>
<evidence type="ECO:0000259" key="24">
    <source>
        <dbReference type="PROSITE" id="PS51805"/>
    </source>
</evidence>
<evidence type="ECO:0000259" key="21">
    <source>
        <dbReference type="PROSITE" id="PS50016"/>
    </source>
</evidence>
<dbReference type="KEGG" id="ncc:104957667"/>
<dbReference type="FunFam" id="3.30.40.10:FF:000002">
    <property type="entry name" value="Histone-lysine N-methyltransferase"/>
    <property type="match status" value="1"/>
</dbReference>
<feature type="region of interest" description="Disordered" evidence="20">
    <location>
        <begin position="2029"/>
        <end position="2058"/>
    </location>
</feature>
<dbReference type="Pfam" id="PF00628">
    <property type="entry name" value="PHD"/>
    <property type="match status" value="2"/>
</dbReference>
<comment type="subcellular location">
    <subcellularLocation>
        <location evidence="1">Nucleus</location>
    </subcellularLocation>
</comment>
<feature type="region of interest" description="Disordered" evidence="20">
    <location>
        <begin position="2331"/>
        <end position="2372"/>
    </location>
</feature>
<dbReference type="SMART" id="SM00541">
    <property type="entry name" value="FYRN"/>
    <property type="match status" value="1"/>
</dbReference>
<keyword evidence="12" id="KW-0007">Acetylation</keyword>
<evidence type="ECO:0000256" key="15">
    <source>
        <dbReference type="ARBA" id="ARBA00023163"/>
    </source>
</evidence>
<dbReference type="Pfam" id="PF13771">
    <property type="entry name" value="zf-HC5HC2H"/>
    <property type="match status" value="1"/>
</dbReference>
<keyword evidence="4" id="KW-0489">Methyltransferase</keyword>
<keyword evidence="3" id="KW-0597">Phosphoprotein</keyword>
<evidence type="ECO:0000256" key="1">
    <source>
        <dbReference type="ARBA" id="ARBA00004123"/>
    </source>
</evidence>
<evidence type="ECO:0000256" key="18">
    <source>
        <dbReference type="ARBA" id="ARBA00049353"/>
    </source>
</evidence>
<dbReference type="CDD" id="cd22026">
    <property type="entry name" value="HMG-box_KMT2C"/>
    <property type="match status" value="1"/>
</dbReference>
<dbReference type="GO" id="GO:0045944">
    <property type="term" value="P:positive regulation of transcription by RNA polymerase II"/>
    <property type="evidence" value="ECO:0007669"/>
    <property type="project" value="TreeGrafter"/>
</dbReference>
<comment type="catalytic activity">
    <reaction evidence="18">
        <text>L-lysyl(4)-[histone H3] + S-adenosyl-L-methionine = N(6)-methyl-L-lysyl(4)-[histone H3] + S-adenosyl-L-homocysteine + H(+)</text>
        <dbReference type="Rhea" id="RHEA:60264"/>
        <dbReference type="Rhea" id="RHEA-COMP:15543"/>
        <dbReference type="Rhea" id="RHEA-COMP:15547"/>
        <dbReference type="ChEBI" id="CHEBI:15378"/>
        <dbReference type="ChEBI" id="CHEBI:29969"/>
        <dbReference type="ChEBI" id="CHEBI:57856"/>
        <dbReference type="ChEBI" id="CHEBI:59789"/>
        <dbReference type="ChEBI" id="CHEBI:61929"/>
        <dbReference type="EC" id="2.1.1.364"/>
    </reaction>
    <physiologicalReaction direction="left-to-right" evidence="18">
        <dbReference type="Rhea" id="RHEA:60265"/>
    </physiologicalReaction>
</comment>
<gene>
    <name evidence="26" type="primary">kmt2cb</name>
</gene>
<feature type="region of interest" description="Disordered" evidence="20">
    <location>
        <begin position="1104"/>
        <end position="1490"/>
    </location>
</feature>
<feature type="domain" description="PHD-type" evidence="21">
    <location>
        <begin position="145"/>
        <end position="200"/>
    </location>
</feature>
<feature type="compositionally biased region" description="Pro residues" evidence="20">
    <location>
        <begin position="615"/>
        <end position="626"/>
    </location>
</feature>
<dbReference type="PANTHER" id="PTHR45888:SF1">
    <property type="entry name" value="HISTONE-LYSINE N-METHYLTRANSFERASE 2C"/>
    <property type="match status" value="1"/>
</dbReference>
<dbReference type="Pfam" id="PF05964">
    <property type="entry name" value="FYRN"/>
    <property type="match status" value="1"/>
</dbReference>
<dbReference type="Gene3D" id="1.10.30.10">
    <property type="entry name" value="High mobility group box domain"/>
    <property type="match status" value="1"/>
</dbReference>
<feature type="compositionally biased region" description="Basic and acidic residues" evidence="20">
    <location>
        <begin position="2344"/>
        <end position="2362"/>
    </location>
</feature>
<dbReference type="Gene3D" id="3.30.160.360">
    <property type="match status" value="1"/>
</dbReference>
<evidence type="ECO:0000256" key="20">
    <source>
        <dbReference type="SAM" id="MobiDB-lite"/>
    </source>
</evidence>
<evidence type="ECO:0000256" key="11">
    <source>
        <dbReference type="ARBA" id="ARBA00022853"/>
    </source>
</evidence>
<evidence type="ECO:0000256" key="19">
    <source>
        <dbReference type="PROSITE-ProRule" id="PRU00146"/>
    </source>
</evidence>
<evidence type="ECO:0000256" key="12">
    <source>
        <dbReference type="ARBA" id="ARBA00022990"/>
    </source>
</evidence>
<dbReference type="PROSITE" id="PS50868">
    <property type="entry name" value="POST_SET"/>
    <property type="match status" value="1"/>
</dbReference>
<feature type="region of interest" description="Disordered" evidence="20">
    <location>
        <begin position="1531"/>
        <end position="1602"/>
    </location>
</feature>
<evidence type="ECO:0000259" key="23">
    <source>
        <dbReference type="PROSITE" id="PS50868"/>
    </source>
</evidence>
<dbReference type="SUPFAM" id="SSF82199">
    <property type="entry name" value="SET domain"/>
    <property type="match status" value="1"/>
</dbReference>
<dbReference type="PROSITE" id="PS50280">
    <property type="entry name" value="SET"/>
    <property type="match status" value="1"/>
</dbReference>
<feature type="compositionally biased region" description="Polar residues" evidence="20">
    <location>
        <begin position="1468"/>
        <end position="1486"/>
    </location>
</feature>
<feature type="compositionally biased region" description="Polar residues" evidence="20">
    <location>
        <begin position="1975"/>
        <end position="1990"/>
    </location>
</feature>
<dbReference type="SUPFAM" id="SSF47095">
    <property type="entry name" value="HMG-box"/>
    <property type="match status" value="1"/>
</dbReference>
<dbReference type="CDD" id="cd15513">
    <property type="entry name" value="PHD5_KMT2C_like"/>
    <property type="match status" value="1"/>
</dbReference>
<dbReference type="PROSITE" id="PS51543">
    <property type="entry name" value="FYRC"/>
    <property type="match status" value="1"/>
</dbReference>
<feature type="domain" description="PHD-type" evidence="24">
    <location>
        <begin position="2770"/>
        <end position="2878"/>
    </location>
</feature>
<evidence type="ECO:0000256" key="7">
    <source>
        <dbReference type="ARBA" id="ARBA00022723"/>
    </source>
</evidence>
<dbReference type="SMART" id="SM00317">
    <property type="entry name" value="SET"/>
    <property type="match status" value="1"/>
</dbReference>
<feature type="compositionally biased region" description="Low complexity" evidence="20">
    <location>
        <begin position="886"/>
        <end position="895"/>
    </location>
</feature>
<evidence type="ECO:0000256" key="5">
    <source>
        <dbReference type="ARBA" id="ARBA00022679"/>
    </source>
</evidence>
<keyword evidence="6" id="KW-0949">S-adenosyl-L-methionine</keyword>
<feature type="compositionally biased region" description="Polar residues" evidence="20">
    <location>
        <begin position="899"/>
        <end position="923"/>
    </location>
</feature>
<keyword evidence="14" id="KW-0175">Coiled coil</keyword>
<feature type="compositionally biased region" description="Polar residues" evidence="20">
    <location>
        <begin position="1236"/>
        <end position="1249"/>
    </location>
</feature>
<dbReference type="SMART" id="SM00249">
    <property type="entry name" value="PHD"/>
    <property type="match status" value="4"/>
</dbReference>
<evidence type="ECO:0000256" key="14">
    <source>
        <dbReference type="ARBA" id="ARBA00023054"/>
    </source>
</evidence>
<feature type="compositionally biased region" description="Low complexity" evidence="20">
    <location>
        <begin position="2363"/>
        <end position="2372"/>
    </location>
</feature>
<keyword evidence="10" id="KW-0862">Zinc</keyword>
<evidence type="ECO:0000256" key="9">
    <source>
        <dbReference type="ARBA" id="ARBA00022771"/>
    </source>
</evidence>
<feature type="region of interest" description="Disordered" evidence="20">
    <location>
        <begin position="1802"/>
        <end position="1823"/>
    </location>
</feature>
<feature type="compositionally biased region" description="Low complexity" evidence="20">
    <location>
        <begin position="956"/>
        <end position="978"/>
    </location>
</feature>
<feature type="domain" description="PHD-type" evidence="21">
    <location>
        <begin position="68"/>
        <end position="118"/>
    </location>
</feature>
<dbReference type="InterPro" id="IPR011011">
    <property type="entry name" value="Znf_FYVE_PHD"/>
</dbReference>
<dbReference type="GO" id="GO:0032259">
    <property type="term" value="P:methylation"/>
    <property type="evidence" value="ECO:0007669"/>
    <property type="project" value="UniProtKB-KW"/>
</dbReference>
<dbReference type="InterPro" id="IPR001965">
    <property type="entry name" value="Znf_PHD"/>
</dbReference>
<feature type="region of interest" description="Disordered" evidence="20">
    <location>
        <begin position="3110"/>
        <end position="3133"/>
    </location>
</feature>
<evidence type="ECO:0000256" key="10">
    <source>
        <dbReference type="ARBA" id="ARBA00022833"/>
    </source>
</evidence>
<dbReference type="InterPro" id="IPR003616">
    <property type="entry name" value="Post-SET_dom"/>
</dbReference>
<evidence type="ECO:0000256" key="2">
    <source>
        <dbReference type="ARBA" id="ARBA00022481"/>
    </source>
</evidence>
<feature type="region of interest" description="Disordered" evidence="20">
    <location>
        <begin position="607"/>
        <end position="734"/>
    </location>
</feature>
<dbReference type="FunFam" id="3.30.160.360:FF:000001">
    <property type="entry name" value="Histone-lysine N-methyltransferase"/>
    <property type="match status" value="1"/>
</dbReference>
<evidence type="ECO:0000256" key="13">
    <source>
        <dbReference type="ARBA" id="ARBA00023015"/>
    </source>
</evidence>
<feature type="compositionally biased region" description="Basic and acidic residues" evidence="20">
    <location>
        <begin position="304"/>
        <end position="329"/>
    </location>
</feature>